<name>A0ABT7SYY0_9ALTE</name>
<dbReference type="Pfam" id="PF13579">
    <property type="entry name" value="Glyco_trans_4_4"/>
    <property type="match status" value="1"/>
</dbReference>
<dbReference type="Proteomes" id="UP001234343">
    <property type="component" value="Unassembled WGS sequence"/>
</dbReference>
<keyword evidence="4" id="KW-1185">Reference proteome</keyword>
<proteinExistence type="predicted"/>
<dbReference type="SUPFAM" id="SSF53756">
    <property type="entry name" value="UDP-Glycosyltransferase/glycogen phosphorylase"/>
    <property type="match status" value="1"/>
</dbReference>
<dbReference type="RefSeq" id="WP_289365879.1">
    <property type="nucleotide sequence ID" value="NZ_JAUCBP010000010.1"/>
</dbReference>
<dbReference type="Gene3D" id="3.40.50.2000">
    <property type="entry name" value="Glycogen Phosphorylase B"/>
    <property type="match status" value="1"/>
</dbReference>
<dbReference type="EMBL" id="JAUCBP010000010">
    <property type="protein sequence ID" value="MDM7861403.1"/>
    <property type="molecule type" value="Genomic_DNA"/>
</dbReference>
<dbReference type="InterPro" id="IPR028098">
    <property type="entry name" value="Glyco_trans_4-like_N"/>
</dbReference>
<organism evidence="3 4">
    <name type="scientific">Alteromonas arenosi</name>
    <dbReference type="NCBI Taxonomy" id="3055817"/>
    <lineage>
        <taxon>Bacteria</taxon>
        <taxon>Pseudomonadati</taxon>
        <taxon>Pseudomonadota</taxon>
        <taxon>Gammaproteobacteria</taxon>
        <taxon>Alteromonadales</taxon>
        <taxon>Alteromonadaceae</taxon>
        <taxon>Alteromonas/Salinimonas group</taxon>
        <taxon>Alteromonas</taxon>
    </lineage>
</organism>
<comment type="caution">
    <text evidence="3">The sequence shown here is derived from an EMBL/GenBank/DDBJ whole genome shotgun (WGS) entry which is preliminary data.</text>
</comment>
<dbReference type="EC" id="2.4.-.-" evidence="3"/>
<gene>
    <name evidence="3" type="ORF">QTP81_12425</name>
</gene>
<reference evidence="3 4" key="1">
    <citation type="submission" date="2023-06" db="EMBL/GenBank/DDBJ databases">
        <title>Alteromonas sp. ASW11-36 isolated from intertidal sand.</title>
        <authorList>
            <person name="Li Y."/>
        </authorList>
    </citation>
    <scope>NUCLEOTIDE SEQUENCE [LARGE SCALE GENOMIC DNA]</scope>
    <source>
        <strain evidence="3 4">ASW11-36</strain>
    </source>
</reference>
<evidence type="ECO:0000313" key="4">
    <source>
        <dbReference type="Proteomes" id="UP001234343"/>
    </source>
</evidence>
<accession>A0ABT7SYY0</accession>
<feature type="domain" description="Glycosyltransferase subfamily 4-like N-terminal" evidence="2">
    <location>
        <begin position="23"/>
        <end position="249"/>
    </location>
</feature>
<feature type="compositionally biased region" description="Polar residues" evidence="1">
    <location>
        <begin position="101"/>
        <end position="113"/>
    </location>
</feature>
<evidence type="ECO:0000256" key="1">
    <source>
        <dbReference type="SAM" id="MobiDB-lite"/>
    </source>
</evidence>
<evidence type="ECO:0000313" key="3">
    <source>
        <dbReference type="EMBL" id="MDM7861403.1"/>
    </source>
</evidence>
<feature type="region of interest" description="Disordered" evidence="1">
    <location>
        <begin position="95"/>
        <end position="116"/>
    </location>
</feature>
<protein>
    <submittedName>
        <fullName evidence="3">Glycosyltransferase</fullName>
        <ecNumber evidence="3">2.4.-.-</ecNumber>
    </submittedName>
</protein>
<dbReference type="GO" id="GO:0016757">
    <property type="term" value="F:glycosyltransferase activity"/>
    <property type="evidence" value="ECO:0007669"/>
    <property type="project" value="UniProtKB-KW"/>
</dbReference>
<keyword evidence="3" id="KW-0328">Glycosyltransferase</keyword>
<sequence length="455" mass="51474">MKIKKVLLVTPYFAPQTHAAMFRVYKLARYLPKLGYQVHVLTVDTNYLYNEDDSLLKQLPEGVVIHTAKYTEPTLRGLKMKLGGEDRTFAALKRKAADDSAQGNAPSSPNPMGSSHKRGLVQRLKLWMANRPDRYWTWYKHALAKATSVIQTHNIDVVYTTTAPYTTLRLGMALQSELGVKWVADYRDPLGYSERFSQPGAKVQAEEKRIVKAAMRKADHVVGLARSYEYIFSDLYQLSSNRFTFIPTGADDAYIEAAHAKLAERSTTDITVLFVGEFLDEYDSNHVFRALDQAGLQLDGRLKLKVIGRREVNQHRVERLLNSACCDYLKLHCEFIDHIPQAQLYEEIAAAQACLLIPGNSLWWTNFAKLVDYIALQKTVIADVPLISEARLELTKAGLGVFLGGDLIEDTTELLKILERPNQRVNKNYCQLYLASSQVAAFAKVFDQQLEHVGR</sequence>
<keyword evidence="3" id="KW-0808">Transferase</keyword>
<evidence type="ECO:0000259" key="2">
    <source>
        <dbReference type="Pfam" id="PF13579"/>
    </source>
</evidence>